<dbReference type="PATRIC" id="fig|1227484.4.peg.3201"/>
<reference evidence="2 3" key="1">
    <citation type="journal article" date="2014" name="PLoS Genet.">
        <title>Phylogenetically driven sequencing of extremely halophilic archaea reveals strategies for static and dynamic osmo-response.</title>
        <authorList>
            <person name="Becker E.A."/>
            <person name="Seitzer P.M."/>
            <person name="Tritt A."/>
            <person name="Larsen D."/>
            <person name="Krusor M."/>
            <person name="Yao A.I."/>
            <person name="Wu D."/>
            <person name="Madern D."/>
            <person name="Eisen J.A."/>
            <person name="Darling A.E."/>
            <person name="Facciotti M.T."/>
        </authorList>
    </citation>
    <scope>NUCLEOTIDE SEQUENCE [LARGE SCALE GENOMIC DNA]</scope>
    <source>
        <strain evidence="2 3">DSM 1137</strain>
    </source>
</reference>
<gene>
    <name evidence="2" type="ORF">C471_16227</name>
</gene>
<sequence>MTDDNPTDIVDDQATGDTTEYSKVWMNESKSDISSSPPDVDVKSEWGSVTVYLPESLRNELELTYRKLGYECKQSHGRDLQKLRDFYPLVFAMGLESLESTDSEDALSVLDFILEDYE</sequence>
<evidence type="ECO:0000313" key="2">
    <source>
        <dbReference type="EMBL" id="ELZ36367.1"/>
    </source>
</evidence>
<accession>M0DNS8</accession>
<dbReference type="EMBL" id="AOJE01000070">
    <property type="protein sequence ID" value="ELZ36367.1"/>
    <property type="molecule type" value="Genomic_DNA"/>
</dbReference>
<dbReference type="eggNOG" id="arCOG06154">
    <property type="taxonomic scope" value="Archaea"/>
</dbReference>
<evidence type="ECO:0000259" key="1">
    <source>
        <dbReference type="Pfam" id="PF26492"/>
    </source>
</evidence>
<dbReference type="AlphaFoldDB" id="M0DNS8"/>
<protein>
    <recommendedName>
        <fullName evidence="1">DUF8160 domain-containing protein</fullName>
    </recommendedName>
</protein>
<evidence type="ECO:0000313" key="3">
    <source>
        <dbReference type="Proteomes" id="UP000011514"/>
    </source>
</evidence>
<dbReference type="Proteomes" id="UP000011514">
    <property type="component" value="Unassembled WGS sequence"/>
</dbReference>
<organism evidence="2 3">
    <name type="scientific">Halorubrum saccharovorum DSM 1137</name>
    <dbReference type="NCBI Taxonomy" id="1227484"/>
    <lineage>
        <taxon>Archaea</taxon>
        <taxon>Methanobacteriati</taxon>
        <taxon>Methanobacteriota</taxon>
        <taxon>Stenosarchaea group</taxon>
        <taxon>Halobacteria</taxon>
        <taxon>Halobacteriales</taxon>
        <taxon>Haloferacaceae</taxon>
        <taxon>Halorubrum</taxon>
    </lineage>
</organism>
<dbReference type="InterPro" id="IPR058474">
    <property type="entry name" value="DUF8160"/>
</dbReference>
<name>M0DNS8_9EURY</name>
<keyword evidence="3" id="KW-1185">Reference proteome</keyword>
<dbReference type="Pfam" id="PF26492">
    <property type="entry name" value="DUF8160"/>
    <property type="match status" value="1"/>
</dbReference>
<feature type="domain" description="DUF8160" evidence="1">
    <location>
        <begin position="5"/>
        <end position="110"/>
    </location>
</feature>
<proteinExistence type="predicted"/>
<comment type="caution">
    <text evidence="2">The sequence shown here is derived from an EMBL/GenBank/DDBJ whole genome shotgun (WGS) entry which is preliminary data.</text>
</comment>
<dbReference type="RefSeq" id="WP_004050786.1">
    <property type="nucleotide sequence ID" value="NZ_AOJE01000070.1"/>
</dbReference>
<dbReference type="OrthoDB" id="240542at2157"/>